<dbReference type="NCBIfam" id="TIGR00976">
    <property type="entry name" value="CocE_NonD"/>
    <property type="match status" value="1"/>
</dbReference>
<dbReference type="Pfam" id="PF02129">
    <property type="entry name" value="Peptidase_S15"/>
    <property type="match status" value="1"/>
</dbReference>
<dbReference type="Proteomes" id="UP000277094">
    <property type="component" value="Unassembled WGS sequence"/>
</dbReference>
<dbReference type="SMART" id="SM00939">
    <property type="entry name" value="PepX_C"/>
    <property type="match status" value="1"/>
</dbReference>
<evidence type="ECO:0000313" key="5">
    <source>
        <dbReference type="Proteomes" id="UP000277094"/>
    </source>
</evidence>
<dbReference type="InterPro" id="IPR013736">
    <property type="entry name" value="Xaa-Pro_dipept_C"/>
</dbReference>
<protein>
    <submittedName>
        <fullName evidence="4">CocE/NonD family hydrolase</fullName>
    </submittedName>
</protein>
<dbReference type="OrthoDB" id="5240615at2"/>
<dbReference type="InterPro" id="IPR008979">
    <property type="entry name" value="Galactose-bd-like_sf"/>
</dbReference>
<name>A0A3N0DVB6_9ACTN</name>
<reference evidence="4 5" key="1">
    <citation type="submission" date="2018-11" db="EMBL/GenBank/DDBJ databases">
        <authorList>
            <person name="Li F."/>
        </authorList>
    </citation>
    <scope>NUCLEOTIDE SEQUENCE [LARGE SCALE GENOMIC DNA]</scope>
    <source>
        <strain evidence="4 5">KIS18-7</strain>
    </source>
</reference>
<sequence length="584" mass="61172">MLSTRRTLAGLVAAGVSLTAALLPMSSGSAATGDQKLRVTTSDGTSLAATLTTAGVDTPRPTVVEFTPYGESGATYSFSSDYNFLAVQDRGTGDSDGSFDVLGPKAQQDVVDVLRWACQQPWSNGALAIAGFSASSIVIFNSMHQELPCVKAAVLRSGTFELYRDLLVPGGIPNSVPGLAVLGAIGAPALAQGQERMTRNPSSALDVIIGLVTAGFDAGLLNPTLDDYWVQRGFRGNVNHFPVLMLDGTFDVEPRGDYQAFQYFRDQGIDTRLLVTGAHDGAPRGTDYGLGAINQWFDHYVRGIDNGVQNEPRVEILAADGSREALSEGQFVHLTGSDWPLPGTTWTSLSLSKTKAKGVASLNNGTLTRGAPDLLPSLQAYPAATSFPLATDPNTIATVAGGDGGPLNKLTDFIPALSDMNLTNLTGLTYTTGALQSAVTAVGPATLDLKLSSTLPSTQIWAVISDVAPNGESKPMAVGRLNTAFPDIIPTKSLYAGGQLVQPYGDYSHTSLALPLQARNYHVEFWPIANRFEAGHRIQLSLVGQSALSFPTLPSLNTVTIGGGSGSRLMFPTAPGSSLAAALP</sequence>
<keyword evidence="5" id="KW-1185">Reference proteome</keyword>
<evidence type="ECO:0000256" key="2">
    <source>
        <dbReference type="SAM" id="SignalP"/>
    </source>
</evidence>
<feature type="domain" description="Xaa-Pro dipeptidyl-peptidase C-terminal" evidence="3">
    <location>
        <begin position="294"/>
        <end position="570"/>
    </location>
</feature>
<feature type="signal peptide" evidence="2">
    <location>
        <begin position="1"/>
        <end position="31"/>
    </location>
</feature>
<proteinExistence type="predicted"/>
<dbReference type="RefSeq" id="WP_123234064.1">
    <property type="nucleotide sequence ID" value="NZ_RJSG01000002.1"/>
</dbReference>
<gene>
    <name evidence="4" type="ORF">EFL95_11325</name>
</gene>
<keyword evidence="1 4" id="KW-0378">Hydrolase</keyword>
<dbReference type="SUPFAM" id="SSF49785">
    <property type="entry name" value="Galactose-binding domain-like"/>
    <property type="match status" value="1"/>
</dbReference>
<dbReference type="InterPro" id="IPR000383">
    <property type="entry name" value="Xaa-Pro-like_dom"/>
</dbReference>
<dbReference type="Gene3D" id="3.40.50.1820">
    <property type="entry name" value="alpha/beta hydrolase"/>
    <property type="match status" value="1"/>
</dbReference>
<evidence type="ECO:0000256" key="1">
    <source>
        <dbReference type="ARBA" id="ARBA00022801"/>
    </source>
</evidence>
<dbReference type="Pfam" id="PF08530">
    <property type="entry name" value="PepX_C"/>
    <property type="match status" value="1"/>
</dbReference>
<comment type="caution">
    <text evidence="4">The sequence shown here is derived from an EMBL/GenBank/DDBJ whole genome shotgun (WGS) entry which is preliminary data.</text>
</comment>
<keyword evidence="2" id="KW-0732">Signal</keyword>
<organism evidence="4 5">
    <name type="scientific">Nocardioides marmorisolisilvae</name>
    <dbReference type="NCBI Taxonomy" id="1542737"/>
    <lineage>
        <taxon>Bacteria</taxon>
        <taxon>Bacillati</taxon>
        <taxon>Actinomycetota</taxon>
        <taxon>Actinomycetes</taxon>
        <taxon>Propionibacteriales</taxon>
        <taxon>Nocardioidaceae</taxon>
        <taxon>Nocardioides</taxon>
    </lineage>
</organism>
<dbReference type="AlphaFoldDB" id="A0A3N0DVB6"/>
<dbReference type="SUPFAM" id="SSF53474">
    <property type="entry name" value="alpha/beta-Hydrolases"/>
    <property type="match status" value="1"/>
</dbReference>
<accession>A0A3N0DVB6</accession>
<evidence type="ECO:0000313" key="4">
    <source>
        <dbReference type="EMBL" id="RNL79562.1"/>
    </source>
</evidence>
<dbReference type="GO" id="GO:0008239">
    <property type="term" value="F:dipeptidyl-peptidase activity"/>
    <property type="evidence" value="ECO:0007669"/>
    <property type="project" value="InterPro"/>
</dbReference>
<dbReference type="Gene3D" id="2.60.120.260">
    <property type="entry name" value="Galactose-binding domain-like"/>
    <property type="match status" value="1"/>
</dbReference>
<dbReference type="InterPro" id="IPR029058">
    <property type="entry name" value="AB_hydrolase_fold"/>
</dbReference>
<dbReference type="EMBL" id="RJSG01000002">
    <property type="protein sequence ID" value="RNL79562.1"/>
    <property type="molecule type" value="Genomic_DNA"/>
</dbReference>
<feature type="chain" id="PRO_5038442613" evidence="2">
    <location>
        <begin position="32"/>
        <end position="584"/>
    </location>
</feature>
<evidence type="ECO:0000259" key="3">
    <source>
        <dbReference type="SMART" id="SM00939"/>
    </source>
</evidence>
<dbReference type="InterPro" id="IPR005674">
    <property type="entry name" value="CocE/Ser_esterase"/>
</dbReference>